<accession>A0AA52EFI3</accession>
<dbReference type="InterPro" id="IPR005358">
    <property type="entry name" value="Puta_zinc/iron-chelating_dom"/>
</dbReference>
<dbReference type="EMBL" id="CP123872">
    <property type="protein sequence ID" value="WND03765.1"/>
    <property type="molecule type" value="Genomic_DNA"/>
</dbReference>
<evidence type="ECO:0000313" key="1">
    <source>
        <dbReference type="EMBL" id="WND03765.1"/>
    </source>
</evidence>
<dbReference type="Pfam" id="PF03692">
    <property type="entry name" value="CxxCxxCC"/>
    <property type="match status" value="1"/>
</dbReference>
<dbReference type="KEGG" id="tmk:QGN29_05165"/>
<gene>
    <name evidence="1" type="ORF">QGN29_05165</name>
</gene>
<organism evidence="1 2">
    <name type="scientific">Temperatibacter marinus</name>
    <dbReference type="NCBI Taxonomy" id="1456591"/>
    <lineage>
        <taxon>Bacteria</taxon>
        <taxon>Pseudomonadati</taxon>
        <taxon>Pseudomonadota</taxon>
        <taxon>Alphaproteobacteria</taxon>
        <taxon>Kordiimonadales</taxon>
        <taxon>Temperatibacteraceae</taxon>
        <taxon>Temperatibacter</taxon>
    </lineage>
</organism>
<dbReference type="RefSeq" id="WP_310799619.1">
    <property type="nucleotide sequence ID" value="NZ_CP123872.1"/>
</dbReference>
<sequence>MTQPAPLTISDVCTSCSLCCNGSLFSYVEITEKEENTLQSLGFKTEINQEGERQFEQPCPKLKEGCCTIYQDRPQGCKVYNCYLINGIKEGEISPEDALQTVFKVKEEAAWFFETLEDIFEEQPEEASPDELHYNWIKEGERPETARDLIYDRLYTLKKVHKVRAFTAAEKSFLEKAKSILTLISEDIHPHDLMDDLKPFL</sequence>
<evidence type="ECO:0000313" key="2">
    <source>
        <dbReference type="Proteomes" id="UP001268683"/>
    </source>
</evidence>
<dbReference type="Proteomes" id="UP001268683">
    <property type="component" value="Chromosome"/>
</dbReference>
<name>A0AA52EFI3_9PROT</name>
<dbReference type="AlphaFoldDB" id="A0AA52EFI3"/>
<reference evidence="1" key="1">
    <citation type="submission" date="2023-04" db="EMBL/GenBank/DDBJ databases">
        <title>Complete genome sequence of Temperatibacter marinus.</title>
        <authorList>
            <person name="Rong J.-C."/>
            <person name="Yi M.-L."/>
            <person name="Zhao Q."/>
        </authorList>
    </citation>
    <scope>NUCLEOTIDE SEQUENCE</scope>
    <source>
        <strain evidence="1">NBRC 110045</strain>
    </source>
</reference>
<protein>
    <submittedName>
        <fullName evidence="1">YkgJ family cysteine cluster protein</fullName>
    </submittedName>
</protein>
<proteinExistence type="predicted"/>
<keyword evidence="2" id="KW-1185">Reference proteome</keyword>